<dbReference type="PANTHER" id="PTHR39515">
    <property type="entry name" value="CONSERVED PROTEIN"/>
    <property type="match status" value="1"/>
</dbReference>
<accession>A0ABP7NZS5</accession>
<sequence length="148" mass="16810">MNKMDQQKDIQLAVDLRTVVTRLIKILRRHSVTADKLSLTERSVIAALDLHKELLPNELATMEKITTQSMSQILANLQQRGLIKRRISETDKRKAIITLSETGAQMLYQVRTERNAWLNEAIEATCTAGEQELLKKAIGPLTKIVNFE</sequence>
<reference evidence="3" key="1">
    <citation type="journal article" date="2019" name="Int. J. Syst. Evol. Microbiol.">
        <title>The Global Catalogue of Microorganisms (GCM) 10K type strain sequencing project: providing services to taxonomists for standard genome sequencing and annotation.</title>
        <authorList>
            <consortium name="The Broad Institute Genomics Platform"/>
            <consortium name="The Broad Institute Genome Sequencing Center for Infectious Disease"/>
            <person name="Wu L."/>
            <person name="Ma J."/>
        </authorList>
    </citation>
    <scope>NUCLEOTIDE SEQUENCE [LARGE SCALE GENOMIC DNA]</scope>
    <source>
        <strain evidence="3">JCM 16601</strain>
    </source>
</reference>
<dbReference type="PRINTS" id="PR00598">
    <property type="entry name" value="HTHMARR"/>
</dbReference>
<dbReference type="InterPro" id="IPR000835">
    <property type="entry name" value="HTH_MarR-typ"/>
</dbReference>
<comment type="caution">
    <text evidence="2">The sequence shown here is derived from an EMBL/GenBank/DDBJ whole genome shotgun (WGS) entry which is preliminary data.</text>
</comment>
<dbReference type="InterPro" id="IPR036388">
    <property type="entry name" value="WH-like_DNA-bd_sf"/>
</dbReference>
<feature type="domain" description="HTH marR-type" evidence="1">
    <location>
        <begin position="9"/>
        <end position="143"/>
    </location>
</feature>
<dbReference type="Gene3D" id="1.10.287.100">
    <property type="match status" value="1"/>
</dbReference>
<dbReference type="PROSITE" id="PS50995">
    <property type="entry name" value="HTH_MARR_2"/>
    <property type="match status" value="1"/>
</dbReference>
<dbReference type="Gene3D" id="1.10.10.10">
    <property type="entry name" value="Winged helix-like DNA-binding domain superfamily/Winged helix DNA-binding domain"/>
    <property type="match status" value="1"/>
</dbReference>
<evidence type="ECO:0000313" key="3">
    <source>
        <dbReference type="Proteomes" id="UP001500742"/>
    </source>
</evidence>
<evidence type="ECO:0000259" key="1">
    <source>
        <dbReference type="PROSITE" id="PS50995"/>
    </source>
</evidence>
<dbReference type="SUPFAM" id="SSF46785">
    <property type="entry name" value="Winged helix' DNA-binding domain"/>
    <property type="match status" value="1"/>
</dbReference>
<dbReference type="RefSeq" id="WP_259092894.1">
    <property type="nucleotide sequence ID" value="NZ_BAAAZC010000002.1"/>
</dbReference>
<dbReference type="InterPro" id="IPR036390">
    <property type="entry name" value="WH_DNA-bd_sf"/>
</dbReference>
<protein>
    <recommendedName>
        <fullName evidence="1">HTH marR-type domain-containing protein</fullName>
    </recommendedName>
</protein>
<dbReference type="PANTHER" id="PTHR39515:SF2">
    <property type="entry name" value="HTH-TYPE TRANSCRIPTIONAL REGULATOR RV0880"/>
    <property type="match status" value="1"/>
</dbReference>
<dbReference type="Pfam" id="PF12802">
    <property type="entry name" value="MarR_2"/>
    <property type="match status" value="1"/>
</dbReference>
<dbReference type="InterPro" id="IPR052526">
    <property type="entry name" value="HTH-type_Bedaq_tolerance"/>
</dbReference>
<evidence type="ECO:0000313" key="2">
    <source>
        <dbReference type="EMBL" id="GAA3957277.1"/>
    </source>
</evidence>
<name>A0ABP7NZS5_9SPHI</name>
<keyword evidence="3" id="KW-1185">Reference proteome</keyword>
<gene>
    <name evidence="2" type="ORF">GCM10022210_00490</name>
</gene>
<dbReference type="SMART" id="SM00347">
    <property type="entry name" value="HTH_MARR"/>
    <property type="match status" value="1"/>
</dbReference>
<organism evidence="2 3">
    <name type="scientific">Mucilaginibacter dorajii</name>
    <dbReference type="NCBI Taxonomy" id="692994"/>
    <lineage>
        <taxon>Bacteria</taxon>
        <taxon>Pseudomonadati</taxon>
        <taxon>Bacteroidota</taxon>
        <taxon>Sphingobacteriia</taxon>
        <taxon>Sphingobacteriales</taxon>
        <taxon>Sphingobacteriaceae</taxon>
        <taxon>Mucilaginibacter</taxon>
    </lineage>
</organism>
<dbReference type="Proteomes" id="UP001500742">
    <property type="component" value="Unassembled WGS sequence"/>
</dbReference>
<proteinExistence type="predicted"/>
<dbReference type="EMBL" id="BAAAZC010000002">
    <property type="protein sequence ID" value="GAA3957277.1"/>
    <property type="molecule type" value="Genomic_DNA"/>
</dbReference>